<gene>
    <name evidence="2" type="ORF">BRAFLDRAFT_64344</name>
</gene>
<dbReference type="AlphaFoldDB" id="C3YWR9"/>
<organism>
    <name type="scientific">Branchiostoma floridae</name>
    <name type="common">Florida lancelet</name>
    <name type="synonym">Amphioxus</name>
    <dbReference type="NCBI Taxonomy" id="7739"/>
    <lineage>
        <taxon>Eukaryota</taxon>
        <taxon>Metazoa</taxon>
        <taxon>Chordata</taxon>
        <taxon>Cephalochordata</taxon>
        <taxon>Leptocardii</taxon>
        <taxon>Amphioxiformes</taxon>
        <taxon>Branchiostomatidae</taxon>
        <taxon>Branchiostoma</taxon>
    </lineage>
</organism>
<proteinExistence type="predicted"/>
<evidence type="ECO:0000256" key="1">
    <source>
        <dbReference type="SAM" id="Phobius"/>
    </source>
</evidence>
<reference evidence="2" key="1">
    <citation type="journal article" date="2008" name="Nature">
        <title>The amphioxus genome and the evolution of the chordate karyotype.</title>
        <authorList>
            <consortium name="US DOE Joint Genome Institute (JGI-PGF)"/>
            <person name="Putnam N.H."/>
            <person name="Butts T."/>
            <person name="Ferrier D.E.K."/>
            <person name="Furlong R.F."/>
            <person name="Hellsten U."/>
            <person name="Kawashima T."/>
            <person name="Robinson-Rechavi M."/>
            <person name="Shoguchi E."/>
            <person name="Terry A."/>
            <person name="Yu J.-K."/>
            <person name="Benito-Gutierrez E.L."/>
            <person name="Dubchak I."/>
            <person name="Garcia-Fernandez J."/>
            <person name="Gibson-Brown J.J."/>
            <person name="Grigoriev I.V."/>
            <person name="Horton A.C."/>
            <person name="de Jong P.J."/>
            <person name="Jurka J."/>
            <person name="Kapitonov V.V."/>
            <person name="Kohara Y."/>
            <person name="Kuroki Y."/>
            <person name="Lindquist E."/>
            <person name="Lucas S."/>
            <person name="Osoegawa K."/>
            <person name="Pennacchio L.A."/>
            <person name="Salamov A.A."/>
            <person name="Satou Y."/>
            <person name="Sauka-Spengler T."/>
            <person name="Schmutz J."/>
            <person name="Shin-I T."/>
            <person name="Toyoda A."/>
            <person name="Bronner-Fraser M."/>
            <person name="Fujiyama A."/>
            <person name="Holland L.Z."/>
            <person name="Holland P.W.H."/>
            <person name="Satoh N."/>
            <person name="Rokhsar D.S."/>
        </authorList>
    </citation>
    <scope>NUCLEOTIDE SEQUENCE [LARGE SCALE GENOMIC DNA]</scope>
    <source>
        <strain evidence="2">S238N-H82</strain>
        <tissue evidence="2">Testes</tissue>
    </source>
</reference>
<sequence>MRKSSEFPVCLVLAVVTATGGLVCIAVGLAGHFSGSVLLCLVGGHVLFLALGFGLFWYLLNLPSRGQKEDGRIALAFDPCKPQKKDKDNALCAAEPVMLTVGKGDSWAAISNKNDNNNNNNDNNATNNNLVLMETVV</sequence>
<feature type="transmembrane region" description="Helical" evidence="1">
    <location>
        <begin position="7"/>
        <end position="30"/>
    </location>
</feature>
<accession>C3YWR9</accession>
<keyword evidence="1" id="KW-0472">Membrane</keyword>
<evidence type="ECO:0008006" key="3">
    <source>
        <dbReference type="Google" id="ProtNLM"/>
    </source>
</evidence>
<keyword evidence="1" id="KW-0812">Transmembrane</keyword>
<name>C3YWR9_BRAFL</name>
<dbReference type="InParanoid" id="C3YWR9"/>
<dbReference type="EMBL" id="GG666561">
    <property type="protein sequence ID" value="EEN55313.1"/>
    <property type="molecule type" value="Genomic_DNA"/>
</dbReference>
<protein>
    <recommendedName>
        <fullName evidence="3">Transmembrane protein</fullName>
    </recommendedName>
</protein>
<keyword evidence="1" id="KW-1133">Transmembrane helix</keyword>
<feature type="transmembrane region" description="Helical" evidence="1">
    <location>
        <begin position="36"/>
        <end position="60"/>
    </location>
</feature>
<evidence type="ECO:0000313" key="2">
    <source>
        <dbReference type="EMBL" id="EEN55313.1"/>
    </source>
</evidence>